<feature type="binding site" description="axial binding residue" evidence="29">
    <location>
        <position position="438"/>
    </location>
    <ligand>
        <name>heme</name>
        <dbReference type="ChEBI" id="CHEBI:30413"/>
    </ligand>
    <ligandPart>
        <name>Fe</name>
        <dbReference type="ChEBI" id="CHEBI:18248"/>
    </ligandPart>
</feature>
<comment type="function">
    <text evidence="22 31">A cytochrome P450 monooxygenase involved in the metabolism of fatty acids. Mechanistically, uses molecular oxygen inserting one oxygen atom into a substrate, and reducing the second into a water molecule, with two electrons provided by NADPH via cytochrome P450 reductase (NADPH--hemoprotein reductase). Catalyzes the hydroxylation of carbon-hydrogen bonds. Hydroxylates fatty acids specifically at the omega-1 position displaying the highest catalytic activity for saturated fatty acids. May be involved in the oxidative metabolism of xenobiotics.</text>
</comment>
<protein>
    <recommendedName>
        <fullName evidence="8 31">Cytochrome P450 2E1</fullName>
        <ecNumber evidence="7 31">1.14.13.n7</ecNumber>
        <ecNumber evidence="6 31">1.14.14.1</ecNumber>
    </recommendedName>
</protein>
<dbReference type="InterPro" id="IPR050182">
    <property type="entry name" value="Cytochrome_P450_fam2"/>
</dbReference>
<dbReference type="GO" id="GO:0016712">
    <property type="term" value="F:oxidoreductase activity, acting on paired donors, with incorporation or reduction of molecular oxygen, reduced flavin or flavoprotein as one donor, and incorporation of one atom of oxygen"/>
    <property type="evidence" value="ECO:0000318"/>
    <property type="project" value="GO_Central"/>
</dbReference>
<dbReference type="GO" id="GO:0020037">
    <property type="term" value="F:heme binding"/>
    <property type="evidence" value="ECO:0000318"/>
    <property type="project" value="GO_Central"/>
</dbReference>
<dbReference type="InterPro" id="IPR001128">
    <property type="entry name" value="Cyt_P450"/>
</dbReference>
<evidence type="ECO:0000256" key="13">
    <source>
        <dbReference type="ARBA" id="ARBA00022832"/>
    </source>
</evidence>
<keyword evidence="33" id="KW-1185">Reference proteome</keyword>
<evidence type="ECO:0000313" key="33">
    <source>
        <dbReference type="Proteomes" id="UP000002279"/>
    </source>
</evidence>
<keyword evidence="11 31" id="KW-0999">Mitochondrion inner membrane</keyword>
<comment type="catalytic activity">
    <reaction evidence="28 31">
        <text>(5Z,8Z,11Z)-eicosatrienoate + reduced [NADPH--hemoprotein reductase] + O2 = 19-hydroxy-(5Z,8Z,11Z)-eicosatrienoate + oxidized [NADPH--hemoprotein reductase] + H2O + H(+)</text>
        <dbReference type="Rhea" id="RHEA:50076"/>
        <dbReference type="Rhea" id="RHEA-COMP:11964"/>
        <dbReference type="Rhea" id="RHEA-COMP:11965"/>
        <dbReference type="ChEBI" id="CHEBI:15377"/>
        <dbReference type="ChEBI" id="CHEBI:15378"/>
        <dbReference type="ChEBI" id="CHEBI:15379"/>
        <dbReference type="ChEBI" id="CHEBI:57618"/>
        <dbReference type="ChEBI" id="CHEBI:58210"/>
        <dbReference type="ChEBI" id="CHEBI:78043"/>
        <dbReference type="ChEBI" id="CHEBI:132024"/>
    </reaction>
    <physiologicalReaction direction="left-to-right" evidence="28 31">
        <dbReference type="Rhea" id="RHEA:50077"/>
    </physiologicalReaction>
</comment>
<dbReference type="InterPro" id="IPR008070">
    <property type="entry name" value="Cyt_P450_E_grp-I_CYP2E-like"/>
</dbReference>
<keyword evidence="16 30" id="KW-0560">Oxidoreductase</keyword>
<reference evidence="32 33" key="1">
    <citation type="journal article" date="2008" name="Nature">
        <title>Genome analysis of the platypus reveals unique signatures of evolution.</title>
        <authorList>
            <person name="Warren W.C."/>
            <person name="Hillier L.W."/>
            <person name="Marshall Graves J.A."/>
            <person name="Birney E."/>
            <person name="Ponting C.P."/>
            <person name="Grutzner F."/>
            <person name="Belov K."/>
            <person name="Miller W."/>
            <person name="Clarke L."/>
            <person name="Chinwalla A.T."/>
            <person name="Yang S.P."/>
            <person name="Heger A."/>
            <person name="Locke D.P."/>
            <person name="Miethke P."/>
            <person name="Waters P.D."/>
            <person name="Veyrunes F."/>
            <person name="Fulton L."/>
            <person name="Fulton B."/>
            <person name="Graves T."/>
            <person name="Wallis J."/>
            <person name="Puente X.S."/>
            <person name="Lopez-Otin C."/>
            <person name="Ordonez G.R."/>
            <person name="Eichler E.E."/>
            <person name="Chen L."/>
            <person name="Cheng Z."/>
            <person name="Deakin J.E."/>
            <person name="Alsop A."/>
            <person name="Thompson K."/>
            <person name="Kirby P."/>
            <person name="Papenfuss A.T."/>
            <person name="Wakefield M.J."/>
            <person name="Olender T."/>
            <person name="Lancet D."/>
            <person name="Huttley G.A."/>
            <person name="Smit A.F."/>
            <person name="Pask A."/>
            <person name="Temple-Smith P."/>
            <person name="Batzer M.A."/>
            <person name="Walker J.A."/>
            <person name="Konkel M.K."/>
            <person name="Harris R.S."/>
            <person name="Whittington C.M."/>
            <person name="Wong E.S."/>
            <person name="Gemmell N.J."/>
            <person name="Buschiazzo E."/>
            <person name="Vargas Jentzsch I.M."/>
            <person name="Merkel A."/>
            <person name="Schmitz J."/>
            <person name="Zemann A."/>
            <person name="Churakov G."/>
            <person name="Kriegs J.O."/>
            <person name="Brosius J."/>
            <person name="Murchison E.P."/>
            <person name="Sachidanandam R."/>
            <person name="Smith C."/>
            <person name="Hannon G.J."/>
            <person name="Tsend-Ayush E."/>
            <person name="McMillan D."/>
            <person name="Attenborough R."/>
            <person name="Rens W."/>
            <person name="Ferguson-Smith M."/>
            <person name="Lefevre C.M."/>
            <person name="Sharp J.A."/>
            <person name="Nicholas K.R."/>
            <person name="Ray D.A."/>
            <person name="Kube M."/>
            <person name="Reinhardt R."/>
            <person name="Pringle T.H."/>
            <person name="Taylor J."/>
            <person name="Jones R.C."/>
            <person name="Nixon B."/>
            <person name="Dacheux J.L."/>
            <person name="Niwa H."/>
            <person name="Sekita Y."/>
            <person name="Huang X."/>
            <person name="Stark A."/>
            <person name="Kheradpour P."/>
            <person name="Kellis M."/>
            <person name="Flicek P."/>
            <person name="Chen Y."/>
            <person name="Webber C."/>
            <person name="Hardison R."/>
            <person name="Nelson J."/>
            <person name="Hallsworth-Pepin K."/>
            <person name="Delehaunty K."/>
            <person name="Markovic C."/>
            <person name="Minx P."/>
            <person name="Feng Y."/>
            <person name="Kremitzki C."/>
            <person name="Mitreva M."/>
            <person name="Glasscock J."/>
            <person name="Wylie T."/>
            <person name="Wohldmann P."/>
            <person name="Thiru P."/>
            <person name="Nhan M.N."/>
            <person name="Pohl C.S."/>
            <person name="Smith S.M."/>
            <person name="Hou S."/>
            <person name="Nefedov M."/>
            <person name="de Jong P.J."/>
            <person name="Renfree M.B."/>
            <person name="Mardis E.R."/>
            <person name="Wilson R.K."/>
        </authorList>
    </citation>
    <scope>NUCLEOTIDE SEQUENCE [LARGE SCALE GENOMIC DNA]</scope>
    <source>
        <strain evidence="32 33">Glennie</strain>
    </source>
</reference>
<evidence type="ECO:0000256" key="28">
    <source>
        <dbReference type="ARBA" id="ARBA00048820"/>
    </source>
</evidence>
<dbReference type="OrthoDB" id="1103324at2759"/>
<dbReference type="UniPathway" id="UPA00199"/>
<dbReference type="AlphaFoldDB" id="A0A6I8N554"/>
<comment type="subcellular location">
    <subcellularLocation>
        <location evidence="31">Endoplasmic reticulum membrane</location>
        <topology evidence="31">Peripheral membrane protein</topology>
    </subcellularLocation>
    <subcellularLocation>
        <location evidence="2 31">Microsome membrane</location>
        <topology evidence="2 31">Peripheral membrane protein</topology>
    </subcellularLocation>
    <subcellularLocation>
        <location evidence="31">Mitochondrion inner membrane</location>
        <topology evidence="31">Peripheral membrane protein</topology>
    </subcellularLocation>
</comment>
<proteinExistence type="inferred from homology"/>
<evidence type="ECO:0000256" key="5">
    <source>
        <dbReference type="ARBA" id="ARBA00011772"/>
    </source>
</evidence>
<dbReference type="PANTHER" id="PTHR24300:SF356">
    <property type="entry name" value="CYTOCHROME P450 2E1"/>
    <property type="match status" value="1"/>
</dbReference>
<evidence type="ECO:0000256" key="14">
    <source>
        <dbReference type="ARBA" id="ARBA00022848"/>
    </source>
</evidence>
<evidence type="ECO:0000256" key="18">
    <source>
        <dbReference type="ARBA" id="ARBA00023033"/>
    </source>
</evidence>
<dbReference type="GO" id="GO:0019373">
    <property type="term" value="P:epoxygenase P450 pathway"/>
    <property type="evidence" value="ECO:0000318"/>
    <property type="project" value="GO_Central"/>
</dbReference>
<evidence type="ECO:0000256" key="6">
    <source>
        <dbReference type="ARBA" id="ARBA00012109"/>
    </source>
</evidence>
<dbReference type="InParanoid" id="A0A6I8N554"/>
<dbReference type="SUPFAM" id="SSF48264">
    <property type="entry name" value="Cytochrome P450"/>
    <property type="match status" value="1"/>
</dbReference>
<evidence type="ECO:0000256" key="30">
    <source>
        <dbReference type="RuleBase" id="RU000461"/>
    </source>
</evidence>
<dbReference type="PRINTS" id="PR00385">
    <property type="entry name" value="P450"/>
</dbReference>
<evidence type="ECO:0000256" key="20">
    <source>
        <dbReference type="ARBA" id="ARBA00023128"/>
    </source>
</evidence>
<dbReference type="Gene3D" id="1.10.630.10">
    <property type="entry name" value="Cytochrome P450"/>
    <property type="match status" value="1"/>
</dbReference>
<dbReference type="GeneTree" id="ENSGT00940000161594"/>
<evidence type="ECO:0000256" key="12">
    <source>
        <dbReference type="ARBA" id="ARBA00022824"/>
    </source>
</evidence>
<evidence type="ECO:0000256" key="1">
    <source>
        <dbReference type="ARBA" id="ARBA00001971"/>
    </source>
</evidence>
<dbReference type="GO" id="GO:0016098">
    <property type="term" value="P:monoterpenoid metabolic process"/>
    <property type="evidence" value="ECO:0007669"/>
    <property type="project" value="Ensembl"/>
</dbReference>
<comment type="pathway">
    <text evidence="3 31">Lipid metabolism; fatty acid metabolism.</text>
</comment>
<dbReference type="GO" id="GO:0005506">
    <property type="term" value="F:iron ion binding"/>
    <property type="evidence" value="ECO:0007669"/>
    <property type="project" value="UniProtKB-UniRule"/>
</dbReference>
<evidence type="ECO:0000256" key="9">
    <source>
        <dbReference type="ARBA" id="ARBA00022617"/>
    </source>
</evidence>
<evidence type="ECO:0000256" key="25">
    <source>
        <dbReference type="ARBA" id="ARBA00048272"/>
    </source>
</evidence>
<dbReference type="EC" id="1.14.14.1" evidence="6 31"/>
<evidence type="ECO:0000256" key="17">
    <source>
        <dbReference type="ARBA" id="ARBA00023004"/>
    </source>
</evidence>
<dbReference type="Bgee" id="ENSOANG00000045753">
    <property type="expression patterns" value="Expressed in liver"/>
</dbReference>
<dbReference type="Proteomes" id="UP000002279">
    <property type="component" value="Chromosome 3"/>
</dbReference>
<keyword evidence="21" id="KW-0472">Membrane</keyword>
<comment type="catalytic activity">
    <reaction evidence="31">
        <text>an organic molecule + reduced [NADPH--hemoprotein reductase] + O2 = an alcohol + oxidized [NADPH--hemoprotein reductase] + H2O + H(+)</text>
        <dbReference type="Rhea" id="RHEA:17149"/>
        <dbReference type="Rhea" id="RHEA-COMP:11964"/>
        <dbReference type="Rhea" id="RHEA-COMP:11965"/>
        <dbReference type="ChEBI" id="CHEBI:15377"/>
        <dbReference type="ChEBI" id="CHEBI:15378"/>
        <dbReference type="ChEBI" id="CHEBI:15379"/>
        <dbReference type="ChEBI" id="CHEBI:30879"/>
        <dbReference type="ChEBI" id="CHEBI:57618"/>
        <dbReference type="ChEBI" id="CHEBI:58210"/>
        <dbReference type="ChEBI" id="CHEBI:142491"/>
    </reaction>
    <physiologicalReaction direction="left-to-right" evidence="31">
        <dbReference type="Rhea" id="RHEA:17150"/>
    </physiologicalReaction>
</comment>
<comment type="activity regulation">
    <text evidence="31">The omega-1 hydroxylase activity is stimulated by cytochrome b5.</text>
</comment>
<evidence type="ECO:0000256" key="29">
    <source>
        <dbReference type="PIRSR" id="PIRSR602401-1"/>
    </source>
</evidence>
<evidence type="ECO:0000256" key="11">
    <source>
        <dbReference type="ARBA" id="ARBA00022792"/>
    </source>
</evidence>
<dbReference type="FunCoup" id="A0A6I8N554">
    <property type="interactions" value="487"/>
</dbReference>
<keyword evidence="9 29" id="KW-0349">Heme</keyword>
<dbReference type="EC" id="1.14.13.n7" evidence="7 31"/>
<evidence type="ECO:0000313" key="32">
    <source>
        <dbReference type="Ensembl" id="ENSOANP00000036113.1"/>
    </source>
</evidence>
<evidence type="ECO:0000256" key="19">
    <source>
        <dbReference type="ARBA" id="ARBA00023098"/>
    </source>
</evidence>
<evidence type="ECO:0000256" key="3">
    <source>
        <dbReference type="ARBA" id="ARBA00004872"/>
    </source>
</evidence>
<keyword evidence="17 29" id="KW-0408">Iron</keyword>
<dbReference type="GO" id="GO:0002933">
    <property type="term" value="P:lipid hydroxylation"/>
    <property type="evidence" value="ECO:0007669"/>
    <property type="project" value="Ensembl"/>
</dbReference>
<keyword evidence="12 31" id="KW-0256">Endoplasmic reticulum</keyword>
<dbReference type="GO" id="GO:0005737">
    <property type="term" value="C:cytoplasm"/>
    <property type="evidence" value="ECO:0000318"/>
    <property type="project" value="GO_Central"/>
</dbReference>
<comment type="subunit">
    <text evidence="5 31">Interacts with chaperones HSP70 and HSP90; this interaction is required for initial targeting to mitochondria.</text>
</comment>
<dbReference type="GO" id="GO:0005789">
    <property type="term" value="C:endoplasmic reticulum membrane"/>
    <property type="evidence" value="ECO:0007669"/>
    <property type="project" value="UniProtKB-SubCell"/>
</dbReference>
<reference evidence="32" key="2">
    <citation type="submission" date="2025-08" db="UniProtKB">
        <authorList>
            <consortium name="Ensembl"/>
        </authorList>
    </citation>
    <scope>IDENTIFICATION</scope>
    <source>
        <strain evidence="32">Glennie</strain>
    </source>
</reference>
<reference evidence="32" key="3">
    <citation type="submission" date="2025-09" db="UniProtKB">
        <authorList>
            <consortium name="Ensembl"/>
        </authorList>
    </citation>
    <scope>IDENTIFICATION</scope>
    <source>
        <strain evidence="32">Glennie</strain>
    </source>
</reference>
<comment type="catalytic activity">
    <reaction evidence="27 31">
        <text>dodecanoate + reduced [NADPH--hemoprotein reductase] + O2 = 11-hydroxydodecanoate + oxidized [NADPH--hemoprotein reductase] + H2O + H(+)</text>
        <dbReference type="Rhea" id="RHEA:39751"/>
        <dbReference type="Rhea" id="RHEA-COMP:11964"/>
        <dbReference type="Rhea" id="RHEA-COMP:11965"/>
        <dbReference type="ChEBI" id="CHEBI:15377"/>
        <dbReference type="ChEBI" id="CHEBI:15378"/>
        <dbReference type="ChEBI" id="CHEBI:15379"/>
        <dbReference type="ChEBI" id="CHEBI:18262"/>
        <dbReference type="ChEBI" id="CHEBI:57618"/>
        <dbReference type="ChEBI" id="CHEBI:58210"/>
        <dbReference type="ChEBI" id="CHEBI:76628"/>
    </reaction>
    <physiologicalReaction direction="left-to-right" evidence="27 31">
        <dbReference type="Rhea" id="RHEA:39752"/>
    </physiologicalReaction>
</comment>
<evidence type="ECO:0000256" key="8">
    <source>
        <dbReference type="ARBA" id="ARBA00013837"/>
    </source>
</evidence>
<dbReference type="GO" id="GO:0018601">
    <property type="term" value="F:4-nitrophenol 2-monooxygenase activity"/>
    <property type="evidence" value="ECO:0007669"/>
    <property type="project" value="Ensembl"/>
</dbReference>
<dbReference type="GO" id="GO:0051879">
    <property type="term" value="F:Hsp90 protein binding"/>
    <property type="evidence" value="ECO:0007669"/>
    <property type="project" value="UniProtKB-UniRule"/>
</dbReference>
<dbReference type="GO" id="GO:0008202">
    <property type="term" value="P:steroid metabolic process"/>
    <property type="evidence" value="ECO:0007669"/>
    <property type="project" value="Ensembl"/>
</dbReference>
<dbReference type="GO" id="GO:0005743">
    <property type="term" value="C:mitochondrial inner membrane"/>
    <property type="evidence" value="ECO:0007669"/>
    <property type="project" value="UniProtKB-SubCell"/>
</dbReference>
<name>A0A6I8N554_ORNAN</name>
<evidence type="ECO:0000256" key="26">
    <source>
        <dbReference type="ARBA" id="ARBA00048320"/>
    </source>
</evidence>
<evidence type="ECO:0000256" key="4">
    <source>
        <dbReference type="ARBA" id="ARBA00010617"/>
    </source>
</evidence>
<evidence type="ECO:0000256" key="16">
    <source>
        <dbReference type="ARBA" id="ARBA00023002"/>
    </source>
</evidence>
<gene>
    <name evidence="32" type="primary">CYP2E1</name>
</gene>
<dbReference type="Ensembl" id="ENSOANT00000055430.1">
    <property type="protein sequence ID" value="ENSOANP00000036113.1"/>
    <property type="gene ID" value="ENSOANG00000045753.1"/>
</dbReference>
<evidence type="ECO:0000256" key="22">
    <source>
        <dbReference type="ARBA" id="ARBA00045616"/>
    </source>
</evidence>
<evidence type="ECO:0000256" key="10">
    <source>
        <dbReference type="ARBA" id="ARBA00022723"/>
    </source>
</evidence>
<dbReference type="OMA" id="ESHRWRP"/>
<dbReference type="GO" id="GO:0018960">
    <property type="term" value="P:4-nitrophenol metabolic process"/>
    <property type="evidence" value="ECO:0007669"/>
    <property type="project" value="Ensembl"/>
</dbReference>
<evidence type="ECO:0000256" key="15">
    <source>
        <dbReference type="ARBA" id="ARBA00022857"/>
    </source>
</evidence>
<accession>A0A6I8N554</accession>
<sequence length="493" mass="56690">MALFLTSTLALLVWLSSLLLISIWKTFYRTWKLPPGPFPIPIFGNLLQLDVKNIPKSFARLAKEYGPVFTLYLGSKRAVVLHGYEVVKEVLLDHKEEFVGRADVPGFEVHKNLGIIFNNGNLWKQTRRFSLTTLRDWGMGKKGNEERIQEEAQRLVKELRNTNALPLDPTSILSSAPCNVISRILFQKHFDYKDKEFLRLMQIIREIFYLLSSPWIQIFQAFPSFLRYVPGTHHKLINNIAKMKKFVSEQVKEHQESLDPNHPRDFTDCLLIEAEKQKQDPQLGFSMENTTITVADLLFAGTETTSTTLRYGLLILLKYPEVEEKIHQEIDKVIGSDRMPSMKDRNEMPYTDAVINEIQRFINLVPSNVPHMTAQDVKLRDFIIPKGTTVYPTLTSLLFDCKEFPNPEKFDPEHFLDKNGKFKKSDYFKPFSAGKRICAGEGLARMEIFLLLTSILQKFSLKSLVDPKQIDLTPKAVGFGTIPPSYQICFVPQ</sequence>
<dbReference type="PRINTS" id="PR00463">
    <property type="entry name" value="EP450I"/>
</dbReference>
<dbReference type="GO" id="GO:0030544">
    <property type="term" value="F:Hsp70 protein binding"/>
    <property type="evidence" value="ECO:0007669"/>
    <property type="project" value="UniProtKB-UniRule"/>
</dbReference>
<comment type="catalytic activity">
    <reaction evidence="23 31">
        <text>(5Z,8Z,11Z,14Z,17Z)-eicosapentaenoate + reduced [NADPH--hemoprotein reductase] + O2 = 19-hydroxy-(5Z,8Z,11Z,14Z,17Z)-eicosapentaenoate + oxidized [NADPH--hemoprotein reductase] + H2O + H(+)</text>
        <dbReference type="Rhea" id="RHEA:39787"/>
        <dbReference type="Rhea" id="RHEA-COMP:11964"/>
        <dbReference type="Rhea" id="RHEA-COMP:11965"/>
        <dbReference type="ChEBI" id="CHEBI:15377"/>
        <dbReference type="ChEBI" id="CHEBI:15378"/>
        <dbReference type="ChEBI" id="CHEBI:15379"/>
        <dbReference type="ChEBI" id="CHEBI:57618"/>
        <dbReference type="ChEBI" id="CHEBI:58210"/>
        <dbReference type="ChEBI" id="CHEBI:58562"/>
        <dbReference type="ChEBI" id="CHEBI:76636"/>
    </reaction>
    <physiologicalReaction direction="left-to-right" evidence="23 31">
        <dbReference type="Rhea" id="RHEA:39788"/>
    </physiologicalReaction>
</comment>
<comment type="similarity">
    <text evidence="4 30">Belongs to the cytochrome P450 family.</text>
</comment>
<evidence type="ECO:0000256" key="7">
    <source>
        <dbReference type="ARBA" id="ARBA00013248"/>
    </source>
</evidence>
<dbReference type="GO" id="GO:0006805">
    <property type="term" value="P:xenobiotic metabolic process"/>
    <property type="evidence" value="ECO:0000318"/>
    <property type="project" value="GO_Central"/>
</dbReference>
<dbReference type="Pfam" id="PF00067">
    <property type="entry name" value="p450"/>
    <property type="match status" value="1"/>
</dbReference>
<dbReference type="InterPro" id="IPR002401">
    <property type="entry name" value="Cyt_P450_E_grp-I"/>
</dbReference>
<evidence type="ECO:0000256" key="31">
    <source>
        <dbReference type="RuleBase" id="RU368050"/>
    </source>
</evidence>
<dbReference type="PRINTS" id="PR01687">
    <property type="entry name" value="EP450ICYP2E"/>
</dbReference>
<dbReference type="GO" id="GO:0120319">
    <property type="term" value="F:long-chain fatty acid omega-1 hydroxylase activity"/>
    <property type="evidence" value="ECO:0007669"/>
    <property type="project" value="Ensembl"/>
</dbReference>
<evidence type="ECO:0000256" key="21">
    <source>
        <dbReference type="ARBA" id="ARBA00023136"/>
    </source>
</evidence>
<comment type="catalytic activity">
    <reaction evidence="25">
        <text>an organic molecule + reduced [NADPH--hemoprotein reductase] + O2 = an alcohol + oxidized [NADPH--hemoprotein reductase] + H2O + H(+)</text>
        <dbReference type="Rhea" id="RHEA:17149"/>
        <dbReference type="Rhea" id="RHEA-COMP:11964"/>
        <dbReference type="Rhea" id="RHEA-COMP:11965"/>
        <dbReference type="ChEBI" id="CHEBI:15377"/>
        <dbReference type="ChEBI" id="CHEBI:15378"/>
        <dbReference type="ChEBI" id="CHEBI:15379"/>
        <dbReference type="ChEBI" id="CHEBI:30879"/>
        <dbReference type="ChEBI" id="CHEBI:57618"/>
        <dbReference type="ChEBI" id="CHEBI:58210"/>
        <dbReference type="ChEBI" id="CHEBI:142491"/>
        <dbReference type="EC" id="1.14.14.1"/>
    </reaction>
    <physiologicalReaction direction="left-to-right" evidence="25">
        <dbReference type="Rhea" id="RHEA:17150"/>
    </physiologicalReaction>
</comment>
<evidence type="ECO:0000256" key="24">
    <source>
        <dbReference type="ARBA" id="ARBA00048031"/>
    </source>
</evidence>
<dbReference type="FunFam" id="1.10.630.10:FF:000001">
    <property type="entry name" value="Cytochrome P450, family 2"/>
    <property type="match status" value="1"/>
</dbReference>
<keyword evidence="15 31" id="KW-0521">NADP</keyword>
<keyword evidence="20 31" id="KW-0496">Mitochondrion</keyword>
<dbReference type="PROSITE" id="PS00086">
    <property type="entry name" value="CYTOCHROME_P450"/>
    <property type="match status" value="1"/>
</dbReference>
<dbReference type="GO" id="GO:0019899">
    <property type="term" value="F:enzyme binding"/>
    <property type="evidence" value="ECO:0007669"/>
    <property type="project" value="Ensembl"/>
</dbReference>
<keyword evidence="13 31" id="KW-0276">Fatty acid metabolism</keyword>
<keyword evidence="10 29" id="KW-0479">Metal-binding</keyword>
<keyword evidence="14 31" id="KW-0492">Microsome</keyword>
<keyword evidence="19 31" id="KW-0443">Lipid metabolism</keyword>
<evidence type="ECO:0000256" key="27">
    <source>
        <dbReference type="ARBA" id="ARBA00048569"/>
    </source>
</evidence>
<dbReference type="PANTHER" id="PTHR24300">
    <property type="entry name" value="CYTOCHROME P450 508A4-RELATED"/>
    <property type="match status" value="1"/>
</dbReference>
<evidence type="ECO:0000256" key="23">
    <source>
        <dbReference type="ARBA" id="ARBA00047829"/>
    </source>
</evidence>
<comment type="cofactor">
    <cofactor evidence="1 29 31">
        <name>heme</name>
        <dbReference type="ChEBI" id="CHEBI:30413"/>
    </cofactor>
</comment>
<dbReference type="CDD" id="cd20665">
    <property type="entry name" value="CYP2C-like"/>
    <property type="match status" value="1"/>
</dbReference>
<dbReference type="InterPro" id="IPR017972">
    <property type="entry name" value="Cyt_P450_CS"/>
</dbReference>
<dbReference type="InterPro" id="IPR036396">
    <property type="entry name" value="Cyt_P450_sf"/>
</dbReference>
<keyword evidence="18 30" id="KW-0503">Monooxygenase</keyword>
<organism evidence="32 33">
    <name type="scientific">Ornithorhynchus anatinus</name>
    <name type="common">Duckbill platypus</name>
    <dbReference type="NCBI Taxonomy" id="9258"/>
    <lineage>
        <taxon>Eukaryota</taxon>
        <taxon>Metazoa</taxon>
        <taxon>Chordata</taxon>
        <taxon>Craniata</taxon>
        <taxon>Vertebrata</taxon>
        <taxon>Euteleostomi</taxon>
        <taxon>Mammalia</taxon>
        <taxon>Monotremata</taxon>
        <taxon>Ornithorhynchidae</taxon>
        <taxon>Ornithorhynchus</taxon>
    </lineage>
</organism>
<comment type="catalytic activity">
    <reaction evidence="24 31">
        <text>tetradecanoate + reduced [NADPH--hemoprotein reductase] + O2 = 13-hydroxytetradecanoate + oxidized [NADPH--hemoprotein reductase] + H2O + H(+)</text>
        <dbReference type="Rhea" id="RHEA:50096"/>
        <dbReference type="Rhea" id="RHEA-COMP:11964"/>
        <dbReference type="Rhea" id="RHEA-COMP:11965"/>
        <dbReference type="ChEBI" id="CHEBI:15377"/>
        <dbReference type="ChEBI" id="CHEBI:15378"/>
        <dbReference type="ChEBI" id="CHEBI:15379"/>
        <dbReference type="ChEBI" id="CHEBI:30807"/>
        <dbReference type="ChEBI" id="CHEBI:57618"/>
        <dbReference type="ChEBI" id="CHEBI:58210"/>
        <dbReference type="ChEBI" id="CHEBI:132031"/>
    </reaction>
    <physiologicalReaction direction="left-to-right" evidence="24 31">
        <dbReference type="Rhea" id="RHEA:50097"/>
    </physiologicalReaction>
</comment>
<evidence type="ECO:0000256" key="2">
    <source>
        <dbReference type="ARBA" id="ARBA00004174"/>
    </source>
</evidence>
<dbReference type="GO" id="GO:0008392">
    <property type="term" value="F:arachidonate epoxygenase activity"/>
    <property type="evidence" value="ECO:0000318"/>
    <property type="project" value="GO_Central"/>
</dbReference>
<comment type="catalytic activity">
    <reaction evidence="26 31">
        <text>(4Z,7Z,10Z,13Z,16Z,19Z)-docosahexaenoate + reduced [NADPH--hemoprotein reductase] + O2 = 21-hydroxy-(4Z,7Z,10Z,13Z,16Z,19Z)-docosahexaenoate + oxidized [NADPH--hemoprotein reductase] + H2O + H(+)</text>
        <dbReference type="Rhea" id="RHEA:50088"/>
        <dbReference type="Rhea" id="RHEA-COMP:11964"/>
        <dbReference type="Rhea" id="RHEA-COMP:11965"/>
        <dbReference type="ChEBI" id="CHEBI:15377"/>
        <dbReference type="ChEBI" id="CHEBI:15378"/>
        <dbReference type="ChEBI" id="CHEBI:15379"/>
        <dbReference type="ChEBI" id="CHEBI:57618"/>
        <dbReference type="ChEBI" id="CHEBI:58210"/>
        <dbReference type="ChEBI" id="CHEBI:77016"/>
        <dbReference type="ChEBI" id="CHEBI:132025"/>
    </reaction>
    <physiologicalReaction direction="left-to-right" evidence="26 31">
        <dbReference type="Rhea" id="RHEA:50089"/>
    </physiologicalReaction>
</comment>